<comment type="similarity">
    <text evidence="2">Belongs to the bacterial solute-binding protein 8 family.</text>
</comment>
<dbReference type="CDD" id="cd01146">
    <property type="entry name" value="FhuD"/>
    <property type="match status" value="1"/>
</dbReference>
<evidence type="ECO:0000313" key="9">
    <source>
        <dbReference type="Proteomes" id="UP000664344"/>
    </source>
</evidence>
<evidence type="ECO:0000256" key="3">
    <source>
        <dbReference type="ARBA" id="ARBA00022448"/>
    </source>
</evidence>
<gene>
    <name evidence="8" type="ORF">JYP53_08665</name>
</gene>
<evidence type="ECO:0000256" key="6">
    <source>
        <dbReference type="SAM" id="Phobius"/>
    </source>
</evidence>
<keyword evidence="3" id="KW-0813">Transport</keyword>
<evidence type="ECO:0000256" key="4">
    <source>
        <dbReference type="ARBA" id="ARBA00022496"/>
    </source>
</evidence>
<feature type="transmembrane region" description="Helical" evidence="6">
    <location>
        <begin position="58"/>
        <end position="78"/>
    </location>
</feature>
<evidence type="ECO:0000256" key="2">
    <source>
        <dbReference type="ARBA" id="ARBA00008814"/>
    </source>
</evidence>
<proteinExistence type="inferred from homology"/>
<keyword evidence="5" id="KW-0732">Signal</keyword>
<keyword evidence="4" id="KW-0406">Ion transport</keyword>
<dbReference type="Pfam" id="PF01497">
    <property type="entry name" value="Peripla_BP_2"/>
    <property type="match status" value="1"/>
</dbReference>
<dbReference type="InterPro" id="IPR002491">
    <property type="entry name" value="ABC_transptr_periplasmic_BD"/>
</dbReference>
<evidence type="ECO:0000256" key="1">
    <source>
        <dbReference type="ARBA" id="ARBA00004196"/>
    </source>
</evidence>
<keyword evidence="9" id="KW-1185">Reference proteome</keyword>
<protein>
    <submittedName>
        <fullName evidence="8">ABC transporter substrate-binding protein</fullName>
    </submittedName>
</protein>
<feature type="transmembrane region" description="Helical" evidence="6">
    <location>
        <begin position="34"/>
        <end position="51"/>
    </location>
</feature>
<sequence>MTHLIVFTLSFAGFQLLAITTPKGTFRHRRDGFWLGWLMLLTALIAAIHIWHPGLGLALWLGYLSAGAGAVFVLNMSGRRHGLFTRWPIISVMLFGALLLVLSGCDRTSAIPDDKATDPASLSPSRASGFPVRIRTAHGEAYIARPPERVVTLGAAAEDWALQLGVVPVAIEPHYWGGDHAGYLPWFRDAVQAQGGKLPEIISSYPELDVERLLALQPDLILAPQSGLTRESYHQLSQLAPVVGYPSQPWLTPVEDQVRLIARALGRSDRGEALLAERRAYLAAHAKANPHFSGVSLAYINAASRVGNLSVYVRGDPRVDVLLALGFVELPELADLQASRGHFAALLGLEQADRLDKAGLIISWYSSEQSRRQVESLPLIRRLPALRESRYLAITDPALVMASSYGSLLSLRWSLPELIAQLNQVLLPALAEESSLYD</sequence>
<feature type="transmembrane region" description="Helical" evidence="6">
    <location>
        <begin position="84"/>
        <end position="102"/>
    </location>
</feature>
<keyword evidence="6" id="KW-0812">Transmembrane</keyword>
<comment type="subcellular location">
    <subcellularLocation>
        <location evidence="1">Cell envelope</location>
    </subcellularLocation>
</comment>
<organism evidence="8 9">
    <name type="scientific">Marinobacter daepoensis</name>
    <dbReference type="NCBI Taxonomy" id="262077"/>
    <lineage>
        <taxon>Bacteria</taxon>
        <taxon>Pseudomonadati</taxon>
        <taxon>Pseudomonadota</taxon>
        <taxon>Gammaproteobacteria</taxon>
        <taxon>Pseudomonadales</taxon>
        <taxon>Marinobacteraceae</taxon>
        <taxon>Marinobacter</taxon>
    </lineage>
</organism>
<dbReference type="PROSITE" id="PS50983">
    <property type="entry name" value="FE_B12_PBP"/>
    <property type="match status" value="1"/>
</dbReference>
<keyword evidence="6" id="KW-1133">Transmembrane helix</keyword>
<dbReference type="EMBL" id="JAFKDB010000012">
    <property type="protein sequence ID" value="MBN7769970.1"/>
    <property type="molecule type" value="Genomic_DNA"/>
</dbReference>
<evidence type="ECO:0000259" key="7">
    <source>
        <dbReference type="PROSITE" id="PS50983"/>
    </source>
</evidence>
<dbReference type="SUPFAM" id="SSF53807">
    <property type="entry name" value="Helical backbone' metal receptor"/>
    <property type="match status" value="1"/>
</dbReference>
<keyword evidence="4" id="KW-0408">Iron</keyword>
<reference evidence="8 9" key="1">
    <citation type="submission" date="2021-02" db="EMBL/GenBank/DDBJ databases">
        <title>PHA producing bacteria isolated from coastal sediment in Guangdong, Shenzhen.</title>
        <authorList>
            <person name="Zheng W."/>
            <person name="Yu S."/>
            <person name="Huang Y."/>
        </authorList>
    </citation>
    <scope>NUCLEOTIDE SEQUENCE [LARGE SCALE GENOMIC DNA]</scope>
    <source>
        <strain evidence="8 9">TN21-5</strain>
    </source>
</reference>
<dbReference type="PANTHER" id="PTHR30532">
    <property type="entry name" value="IRON III DICITRATE-BINDING PERIPLASMIC PROTEIN"/>
    <property type="match status" value="1"/>
</dbReference>
<feature type="domain" description="Fe/B12 periplasmic-binding" evidence="7">
    <location>
        <begin position="149"/>
        <end position="430"/>
    </location>
</feature>
<keyword evidence="6" id="KW-0472">Membrane</keyword>
<dbReference type="Proteomes" id="UP000664344">
    <property type="component" value="Unassembled WGS sequence"/>
</dbReference>
<dbReference type="InterPro" id="IPR051313">
    <property type="entry name" value="Bact_iron-sidero_bind"/>
</dbReference>
<name>A0ABS3BIB7_9GAMM</name>
<keyword evidence="4" id="KW-0410">Iron transport</keyword>
<dbReference type="Gene3D" id="3.40.50.1980">
    <property type="entry name" value="Nitrogenase molybdenum iron protein domain"/>
    <property type="match status" value="2"/>
</dbReference>
<evidence type="ECO:0000313" key="8">
    <source>
        <dbReference type="EMBL" id="MBN7769970.1"/>
    </source>
</evidence>
<evidence type="ECO:0000256" key="5">
    <source>
        <dbReference type="ARBA" id="ARBA00022729"/>
    </source>
</evidence>
<dbReference type="RefSeq" id="WP_206557330.1">
    <property type="nucleotide sequence ID" value="NZ_JAFKDB010000012.1"/>
</dbReference>
<comment type="caution">
    <text evidence="8">The sequence shown here is derived from an EMBL/GenBank/DDBJ whole genome shotgun (WGS) entry which is preliminary data.</text>
</comment>
<dbReference type="PANTHER" id="PTHR30532:SF28">
    <property type="entry name" value="PETROBACTIN-BINDING PROTEIN YCLQ"/>
    <property type="match status" value="1"/>
</dbReference>
<accession>A0ABS3BIB7</accession>